<keyword evidence="3" id="KW-1185">Reference proteome</keyword>
<accession>A0A7J0H8B7</accession>
<reference evidence="2 3" key="1">
    <citation type="submission" date="2019-07" db="EMBL/GenBank/DDBJ databases">
        <title>De Novo Assembly of kiwifruit Actinidia rufa.</title>
        <authorList>
            <person name="Sugita-Konishi S."/>
            <person name="Sato K."/>
            <person name="Mori E."/>
            <person name="Abe Y."/>
            <person name="Kisaki G."/>
            <person name="Hamano K."/>
            <person name="Suezawa K."/>
            <person name="Otani M."/>
            <person name="Fukuda T."/>
            <person name="Manabe T."/>
            <person name="Gomi K."/>
            <person name="Tabuchi M."/>
            <person name="Akimitsu K."/>
            <person name="Kataoka I."/>
        </authorList>
    </citation>
    <scope>NUCLEOTIDE SEQUENCE [LARGE SCALE GENOMIC DNA]</scope>
    <source>
        <strain evidence="3">cv. Fuchu</strain>
    </source>
</reference>
<gene>
    <name evidence="2" type="ORF">Acr_27g0007630</name>
</gene>
<keyword evidence="2" id="KW-0812">Transmembrane</keyword>
<evidence type="ECO:0000313" key="2">
    <source>
        <dbReference type="EMBL" id="GFZ19024.1"/>
    </source>
</evidence>
<sequence>MEEGHPHPPTSPPRSTVAQRRRRVTAVDIPVAAIWKVERWGFSETAEAAIWEVGEWGFSETAVAMGWWRGRGRKPGSKRGRWGCRCRGRPRLH</sequence>
<dbReference type="EMBL" id="BJWL01000027">
    <property type="protein sequence ID" value="GFZ19024.1"/>
    <property type="molecule type" value="Genomic_DNA"/>
</dbReference>
<keyword evidence="2" id="KW-0472">Membrane</keyword>
<protein>
    <submittedName>
        <fullName evidence="2">Sulfate transmembrane transporter</fullName>
    </submittedName>
</protein>
<comment type="caution">
    <text evidence="2">The sequence shown here is derived from an EMBL/GenBank/DDBJ whole genome shotgun (WGS) entry which is preliminary data.</text>
</comment>
<feature type="region of interest" description="Disordered" evidence="1">
    <location>
        <begin position="1"/>
        <end position="22"/>
    </location>
</feature>
<evidence type="ECO:0000256" key="1">
    <source>
        <dbReference type="SAM" id="MobiDB-lite"/>
    </source>
</evidence>
<organism evidence="2 3">
    <name type="scientific">Actinidia rufa</name>
    <dbReference type="NCBI Taxonomy" id="165716"/>
    <lineage>
        <taxon>Eukaryota</taxon>
        <taxon>Viridiplantae</taxon>
        <taxon>Streptophyta</taxon>
        <taxon>Embryophyta</taxon>
        <taxon>Tracheophyta</taxon>
        <taxon>Spermatophyta</taxon>
        <taxon>Magnoliopsida</taxon>
        <taxon>eudicotyledons</taxon>
        <taxon>Gunneridae</taxon>
        <taxon>Pentapetalae</taxon>
        <taxon>asterids</taxon>
        <taxon>Ericales</taxon>
        <taxon>Actinidiaceae</taxon>
        <taxon>Actinidia</taxon>
    </lineage>
</organism>
<dbReference type="AlphaFoldDB" id="A0A7J0H8B7"/>
<evidence type="ECO:0000313" key="3">
    <source>
        <dbReference type="Proteomes" id="UP000585474"/>
    </source>
</evidence>
<feature type="region of interest" description="Disordered" evidence="1">
    <location>
        <begin position="71"/>
        <end position="93"/>
    </location>
</feature>
<dbReference type="Proteomes" id="UP000585474">
    <property type="component" value="Unassembled WGS sequence"/>
</dbReference>
<proteinExistence type="predicted"/>
<name>A0A7J0H8B7_9ERIC</name>